<dbReference type="EMBL" id="JAABOA010000513">
    <property type="protein sequence ID" value="KAF9584059.1"/>
    <property type="molecule type" value="Genomic_DNA"/>
</dbReference>
<dbReference type="AlphaFoldDB" id="A0A9P6FZ04"/>
<feature type="region of interest" description="Disordered" evidence="1">
    <location>
        <begin position="73"/>
        <end position="126"/>
    </location>
</feature>
<evidence type="ECO:0000313" key="2">
    <source>
        <dbReference type="EMBL" id="KAF9584059.1"/>
    </source>
</evidence>
<proteinExistence type="predicted"/>
<evidence type="ECO:0000313" key="3">
    <source>
        <dbReference type="Proteomes" id="UP000780801"/>
    </source>
</evidence>
<gene>
    <name evidence="2" type="ORF">BGW38_007716</name>
</gene>
<feature type="compositionally biased region" description="Polar residues" evidence="1">
    <location>
        <begin position="73"/>
        <end position="84"/>
    </location>
</feature>
<keyword evidence="3" id="KW-1185">Reference proteome</keyword>
<comment type="caution">
    <text evidence="2">The sequence shown here is derived from an EMBL/GenBank/DDBJ whole genome shotgun (WGS) entry which is preliminary data.</text>
</comment>
<organism evidence="2 3">
    <name type="scientific">Lunasporangiospora selenospora</name>
    <dbReference type="NCBI Taxonomy" id="979761"/>
    <lineage>
        <taxon>Eukaryota</taxon>
        <taxon>Fungi</taxon>
        <taxon>Fungi incertae sedis</taxon>
        <taxon>Mucoromycota</taxon>
        <taxon>Mortierellomycotina</taxon>
        <taxon>Mortierellomycetes</taxon>
        <taxon>Mortierellales</taxon>
        <taxon>Mortierellaceae</taxon>
        <taxon>Lunasporangiospora</taxon>
    </lineage>
</organism>
<dbReference type="OrthoDB" id="5522061at2759"/>
<reference evidence="2" key="1">
    <citation type="journal article" date="2020" name="Fungal Divers.">
        <title>Resolving the Mortierellaceae phylogeny through synthesis of multi-gene phylogenetics and phylogenomics.</title>
        <authorList>
            <person name="Vandepol N."/>
            <person name="Liber J."/>
            <person name="Desiro A."/>
            <person name="Na H."/>
            <person name="Kennedy M."/>
            <person name="Barry K."/>
            <person name="Grigoriev I.V."/>
            <person name="Miller A.N."/>
            <person name="O'Donnell K."/>
            <person name="Stajich J.E."/>
            <person name="Bonito G."/>
        </authorList>
    </citation>
    <scope>NUCLEOTIDE SEQUENCE</scope>
    <source>
        <strain evidence="2">KOD1015</strain>
    </source>
</reference>
<dbReference type="Proteomes" id="UP000780801">
    <property type="component" value="Unassembled WGS sequence"/>
</dbReference>
<evidence type="ECO:0000256" key="1">
    <source>
        <dbReference type="SAM" id="MobiDB-lite"/>
    </source>
</evidence>
<accession>A0A9P6FZ04</accession>
<protein>
    <submittedName>
        <fullName evidence="2">Uncharacterized protein</fullName>
    </submittedName>
</protein>
<sequence>MLSKPTWSVKSLLESHDHIQKNNKATGDQEAEITPETINQLLTLAHLHKPEDPQELERLQRDLKNMRNFLKSIQSHGTDQQGDSTRPLKSLVDDGHGLAMRPTQLSTEEEKVDEEANTDANRSRRRDTLLKRAQMVKGNFFVVETVLDPEKDN</sequence>
<name>A0A9P6FZ04_9FUNG</name>